<dbReference type="Proteomes" id="UP001238450">
    <property type="component" value="Unassembled WGS sequence"/>
</dbReference>
<comment type="caution">
    <text evidence="2">The sequence shown here is derived from an EMBL/GenBank/DDBJ whole genome shotgun (WGS) entry which is preliminary data.</text>
</comment>
<name>A0AAJ1TCC1_9BACL</name>
<protein>
    <submittedName>
        <fullName evidence="2">Uncharacterized protein</fullName>
    </submittedName>
</protein>
<keyword evidence="3" id="KW-1185">Reference proteome</keyword>
<keyword evidence="1" id="KW-0472">Membrane</keyword>
<accession>A0AAJ1TCC1</accession>
<reference evidence="2 3" key="1">
    <citation type="submission" date="2023-07" db="EMBL/GenBank/DDBJ databases">
        <title>Genomic Encyclopedia of Type Strains, Phase IV (KMG-IV): sequencing the most valuable type-strain genomes for metagenomic binning, comparative biology and taxonomic classification.</title>
        <authorList>
            <person name="Goeker M."/>
        </authorList>
    </citation>
    <scope>NUCLEOTIDE SEQUENCE [LARGE SCALE GENOMIC DNA]</scope>
    <source>
        <strain evidence="2 3">DSM 46876</strain>
    </source>
</reference>
<gene>
    <name evidence="2" type="ORF">J2Z48_000336</name>
</gene>
<feature type="transmembrane region" description="Helical" evidence="1">
    <location>
        <begin position="6"/>
        <end position="25"/>
    </location>
</feature>
<organism evidence="2 3">
    <name type="scientific">Croceifilum oryzae</name>
    <dbReference type="NCBI Taxonomy" id="1553429"/>
    <lineage>
        <taxon>Bacteria</taxon>
        <taxon>Bacillati</taxon>
        <taxon>Bacillota</taxon>
        <taxon>Bacilli</taxon>
        <taxon>Bacillales</taxon>
        <taxon>Thermoactinomycetaceae</taxon>
        <taxon>Croceifilum</taxon>
    </lineage>
</organism>
<dbReference type="EMBL" id="JAUSUV010000001">
    <property type="protein sequence ID" value="MDQ0416178.1"/>
    <property type="molecule type" value="Genomic_DNA"/>
</dbReference>
<keyword evidence="1" id="KW-1133">Transmembrane helix</keyword>
<evidence type="ECO:0000313" key="2">
    <source>
        <dbReference type="EMBL" id="MDQ0416178.1"/>
    </source>
</evidence>
<sequence>MKKVNYLLSMVVVAVVMGTPVLYTLPFQH</sequence>
<dbReference type="AlphaFoldDB" id="A0AAJ1TCC1"/>
<proteinExistence type="predicted"/>
<keyword evidence="1" id="KW-0812">Transmembrane</keyword>
<evidence type="ECO:0000313" key="3">
    <source>
        <dbReference type="Proteomes" id="UP001238450"/>
    </source>
</evidence>
<evidence type="ECO:0000256" key="1">
    <source>
        <dbReference type="SAM" id="Phobius"/>
    </source>
</evidence>